<name>F5RGH3_METUF</name>
<gene>
    <name evidence="2" type="ORF">METUNv1_03270</name>
</gene>
<evidence type="ECO:0000256" key="1">
    <source>
        <dbReference type="SAM" id="MobiDB-lite"/>
    </source>
</evidence>
<comment type="caution">
    <text evidence="2">The sequence shown here is derived from an EMBL/GenBank/DDBJ whole genome shotgun (WGS) entry which is preliminary data.</text>
</comment>
<sequence length="77" mass="8417">MRRPGPEAVPAVRAPRAAGHAAHAMEQPDRRTPPPACASRVQPTLSDRLTAPKRLALGMFRILLFTMSNTKVIRFGT</sequence>
<protein>
    <submittedName>
        <fullName evidence="2">Uncharacterized protein</fullName>
    </submittedName>
</protein>
<reference evidence="2 3" key="1">
    <citation type="journal article" date="2011" name="J. Bacteriol.">
        <title>Genome sequence of Methyloversatilis universalis FAM5T, a methylotrophic representative of the order Rhodocyclales.</title>
        <authorList>
            <person name="Kittichotirat W."/>
            <person name="Good N.M."/>
            <person name="Hall R."/>
            <person name="Bringel F."/>
            <person name="Lajus A."/>
            <person name="Medigue C."/>
            <person name="Smalley N.E."/>
            <person name="Beck D."/>
            <person name="Bumgarner R."/>
            <person name="Vuilleumier S."/>
            <person name="Kalyuzhnaya M.G."/>
        </authorList>
    </citation>
    <scope>NUCLEOTIDE SEQUENCE [LARGE SCALE GENOMIC DNA]</scope>
    <source>
        <strain evidence="3">ATCC BAA-1314 / JCM 13912 / FAM5</strain>
    </source>
</reference>
<dbReference type="Proteomes" id="UP000005019">
    <property type="component" value="Unassembled WGS sequence"/>
</dbReference>
<dbReference type="AlphaFoldDB" id="F5RGH3"/>
<dbReference type="EMBL" id="AFHG01000057">
    <property type="protein sequence ID" value="EGK70365.1"/>
    <property type="molecule type" value="Genomic_DNA"/>
</dbReference>
<organism evidence="2 3">
    <name type="scientific">Methyloversatilis universalis (strain ATCC BAA-1314 / DSM 25237 / JCM 13912 / CCUG 52030 / FAM5)</name>
    <dbReference type="NCBI Taxonomy" id="1000565"/>
    <lineage>
        <taxon>Bacteria</taxon>
        <taxon>Pseudomonadati</taxon>
        <taxon>Pseudomonadota</taxon>
        <taxon>Betaproteobacteria</taxon>
        <taxon>Nitrosomonadales</taxon>
        <taxon>Sterolibacteriaceae</taxon>
        <taxon>Methyloversatilis</taxon>
    </lineage>
</organism>
<evidence type="ECO:0000313" key="2">
    <source>
        <dbReference type="EMBL" id="EGK70365.1"/>
    </source>
</evidence>
<feature type="region of interest" description="Disordered" evidence="1">
    <location>
        <begin position="1"/>
        <end position="41"/>
    </location>
</feature>
<feature type="compositionally biased region" description="Low complexity" evidence="1">
    <location>
        <begin position="1"/>
        <end position="24"/>
    </location>
</feature>
<dbReference type="STRING" id="1000565.METUNv1_03270"/>
<proteinExistence type="predicted"/>
<accession>F5RGH3</accession>
<keyword evidence="3" id="KW-1185">Reference proteome</keyword>
<evidence type="ECO:0000313" key="3">
    <source>
        <dbReference type="Proteomes" id="UP000005019"/>
    </source>
</evidence>